<keyword evidence="3" id="KW-0479">Metal-binding</keyword>
<evidence type="ECO:0000313" key="6">
    <source>
        <dbReference type="EMBL" id="HFM98026.1"/>
    </source>
</evidence>
<reference evidence="6" key="1">
    <citation type="journal article" date="2020" name="mSystems">
        <title>Genome- and Community-Level Interaction Insights into Carbon Utilization and Element Cycling Functions of Hydrothermarchaeota in Hydrothermal Sediment.</title>
        <authorList>
            <person name="Zhou Z."/>
            <person name="Liu Y."/>
            <person name="Xu W."/>
            <person name="Pan J."/>
            <person name="Luo Z.H."/>
            <person name="Li M."/>
        </authorList>
    </citation>
    <scope>NUCLEOTIDE SEQUENCE [LARGE SCALE GENOMIC DNA]</scope>
    <source>
        <strain evidence="6">SpSt-418</strain>
    </source>
</reference>
<dbReference type="InterPro" id="IPR036412">
    <property type="entry name" value="HAD-like_sf"/>
</dbReference>
<comment type="similarity">
    <text evidence="2">Belongs to the HAD-like hydrolase superfamily. CbbY/CbbZ/Gph/YieH family.</text>
</comment>
<dbReference type="PANTHER" id="PTHR46193">
    <property type="entry name" value="6-PHOSPHOGLUCONATE PHOSPHATASE"/>
    <property type="match status" value="1"/>
</dbReference>
<dbReference type="InterPro" id="IPR006439">
    <property type="entry name" value="HAD-SF_hydro_IA"/>
</dbReference>
<keyword evidence="4" id="KW-0460">Magnesium</keyword>
<dbReference type="InterPro" id="IPR023198">
    <property type="entry name" value="PGP-like_dom2"/>
</dbReference>
<dbReference type="Gene3D" id="3.40.50.1000">
    <property type="entry name" value="HAD superfamily/HAD-like"/>
    <property type="match status" value="1"/>
</dbReference>
<dbReference type="Pfam" id="PF13419">
    <property type="entry name" value="HAD_2"/>
    <property type="match status" value="1"/>
</dbReference>
<dbReference type="SUPFAM" id="SSF56784">
    <property type="entry name" value="HAD-like"/>
    <property type="match status" value="1"/>
</dbReference>
<dbReference type="EMBL" id="DSRU01000138">
    <property type="protein sequence ID" value="HFM98026.1"/>
    <property type="molecule type" value="Genomic_DNA"/>
</dbReference>
<evidence type="ECO:0000256" key="3">
    <source>
        <dbReference type="ARBA" id="ARBA00022723"/>
    </source>
</evidence>
<dbReference type="Gene3D" id="1.10.150.240">
    <property type="entry name" value="Putative phosphatase, domain 2"/>
    <property type="match status" value="1"/>
</dbReference>
<proteinExistence type="inferred from homology"/>
<keyword evidence="6" id="KW-0378">Hydrolase</keyword>
<dbReference type="PANTHER" id="PTHR46193:SF18">
    <property type="entry name" value="HEXITOL PHOSPHATASE B"/>
    <property type="match status" value="1"/>
</dbReference>
<dbReference type="CDD" id="cd07505">
    <property type="entry name" value="HAD_BPGM-like"/>
    <property type="match status" value="1"/>
</dbReference>
<dbReference type="SFLD" id="SFLDG01129">
    <property type="entry name" value="C1.5:_HAD__Beta-PGM__Phosphata"/>
    <property type="match status" value="1"/>
</dbReference>
<accession>A0A7C3KDH7</accession>
<organism evidence="6">
    <name type="scientific">Oscillatoriales cyanobacterium SpSt-418</name>
    <dbReference type="NCBI Taxonomy" id="2282169"/>
    <lineage>
        <taxon>Bacteria</taxon>
        <taxon>Bacillati</taxon>
        <taxon>Cyanobacteriota</taxon>
        <taxon>Cyanophyceae</taxon>
        <taxon>Oscillatoriophycideae</taxon>
        <taxon>Oscillatoriales</taxon>
    </lineage>
</organism>
<dbReference type="GO" id="GO:0046872">
    <property type="term" value="F:metal ion binding"/>
    <property type="evidence" value="ECO:0007669"/>
    <property type="project" value="UniProtKB-KW"/>
</dbReference>
<dbReference type="InterPro" id="IPR041492">
    <property type="entry name" value="HAD_2"/>
</dbReference>
<dbReference type="NCBIfam" id="TIGR01509">
    <property type="entry name" value="HAD-SF-IA-v3"/>
    <property type="match status" value="1"/>
</dbReference>
<dbReference type="InterPro" id="IPR023214">
    <property type="entry name" value="HAD_sf"/>
</dbReference>
<comment type="caution">
    <text evidence="6">The sequence shown here is derived from an EMBL/GenBank/DDBJ whole genome shotgun (WGS) entry which is preliminary data.</text>
</comment>
<gene>
    <name evidence="6" type="ORF">ENR64_09785</name>
</gene>
<dbReference type="PROSITE" id="PS01228">
    <property type="entry name" value="COF_1"/>
    <property type="match status" value="1"/>
</dbReference>
<evidence type="ECO:0000256" key="1">
    <source>
        <dbReference type="ARBA" id="ARBA00001946"/>
    </source>
</evidence>
<protein>
    <submittedName>
        <fullName evidence="6">HAD family hydrolase</fullName>
    </submittedName>
</protein>
<evidence type="ECO:0000256" key="2">
    <source>
        <dbReference type="ARBA" id="ARBA00006171"/>
    </source>
</evidence>
<dbReference type="InterPro" id="IPR051600">
    <property type="entry name" value="Beta-PGM-like"/>
</dbReference>
<dbReference type="SFLD" id="SFLDG01135">
    <property type="entry name" value="C1.5.6:_HAD__Beta-PGM__Phospha"/>
    <property type="match status" value="1"/>
</dbReference>
<name>A0A7C3KDH7_9CYAN</name>
<dbReference type="SFLD" id="SFLDS00003">
    <property type="entry name" value="Haloacid_Dehalogenase"/>
    <property type="match status" value="1"/>
</dbReference>
<keyword evidence="5" id="KW-0119">Carbohydrate metabolism</keyword>
<evidence type="ECO:0000256" key="5">
    <source>
        <dbReference type="ARBA" id="ARBA00023277"/>
    </source>
</evidence>
<sequence length="231" mass="25603">MLTHPSSIPFGSSPKIALSAILYDLDGTLVNTDPIHFRAWQEKLNDFGMTIDEAFYQKHISGRLNPAIVADLLPQLSETEANSFIEEKEARFRHLAPNLERMTGLTQLLEWARDRQLHQAVVTNAPTENVHHTLQSLELQEWFQPVVIADELGIGKPDPAPYCFALEQLKLKADQAIAFEDSPSGIRSATRAGIFTIGVASTHAPQVLTEVGAQLVIDDFNAPALWELLSL</sequence>
<dbReference type="AlphaFoldDB" id="A0A7C3KDH7"/>
<dbReference type="GO" id="GO:0016787">
    <property type="term" value="F:hydrolase activity"/>
    <property type="evidence" value="ECO:0007669"/>
    <property type="project" value="UniProtKB-KW"/>
</dbReference>
<evidence type="ECO:0000256" key="4">
    <source>
        <dbReference type="ARBA" id="ARBA00022842"/>
    </source>
</evidence>
<comment type="cofactor">
    <cofactor evidence="1">
        <name>Mg(2+)</name>
        <dbReference type="ChEBI" id="CHEBI:18420"/>
    </cofactor>
</comment>